<organism evidence="2 4">
    <name type="scientific">Punica granatum</name>
    <name type="common">Pomegranate</name>
    <dbReference type="NCBI Taxonomy" id="22663"/>
    <lineage>
        <taxon>Eukaryota</taxon>
        <taxon>Viridiplantae</taxon>
        <taxon>Streptophyta</taxon>
        <taxon>Embryophyta</taxon>
        <taxon>Tracheophyta</taxon>
        <taxon>Spermatophyta</taxon>
        <taxon>Magnoliopsida</taxon>
        <taxon>eudicotyledons</taxon>
        <taxon>Gunneridae</taxon>
        <taxon>Pentapetalae</taxon>
        <taxon>rosids</taxon>
        <taxon>malvids</taxon>
        <taxon>Myrtales</taxon>
        <taxon>Lythraceae</taxon>
        <taxon>Punica</taxon>
    </lineage>
</organism>
<accession>A0A218WLM9</accession>
<evidence type="ECO:0000313" key="2">
    <source>
        <dbReference type="EMBL" id="OWM73536.1"/>
    </source>
</evidence>
<dbReference type="Proteomes" id="UP000197138">
    <property type="component" value="Unassembled WGS sequence"/>
</dbReference>
<feature type="compositionally biased region" description="Low complexity" evidence="1">
    <location>
        <begin position="92"/>
        <end position="104"/>
    </location>
</feature>
<feature type="region of interest" description="Disordered" evidence="1">
    <location>
        <begin position="1"/>
        <end position="139"/>
    </location>
</feature>
<protein>
    <submittedName>
        <fullName evidence="2">Uncharacterized protein</fullName>
    </submittedName>
</protein>
<dbReference type="EMBL" id="PGOL01000103">
    <property type="protein sequence ID" value="PKI77193.1"/>
    <property type="molecule type" value="Genomic_DNA"/>
</dbReference>
<proteinExistence type="predicted"/>
<evidence type="ECO:0000313" key="5">
    <source>
        <dbReference type="Proteomes" id="UP000233551"/>
    </source>
</evidence>
<evidence type="ECO:0000256" key="1">
    <source>
        <dbReference type="SAM" id="MobiDB-lite"/>
    </source>
</evidence>
<comment type="caution">
    <text evidence="2">The sequence shown here is derived from an EMBL/GenBank/DDBJ whole genome shotgun (WGS) entry which is preliminary data.</text>
</comment>
<name>A0A218WLM9_PUNGR</name>
<feature type="compositionally biased region" description="Low complexity" evidence="1">
    <location>
        <begin position="33"/>
        <end position="45"/>
    </location>
</feature>
<dbReference type="Proteomes" id="UP000233551">
    <property type="component" value="Unassembled WGS sequence"/>
</dbReference>
<sequence>MKIGRESGSARPLHLGHRRPLWGTGDLGGGVGVARLATLTPNRPRTPTRRSPVDSGSGPPIGDPDTSTEVADVLCGHRRPRWRGRGRQLPASTPNRPRTPSRSPRWIRGRGRQSATPTLPPRSPVPTEVTGDQDGGVGLIPIPFRFSSLD</sequence>
<keyword evidence="5" id="KW-1185">Reference proteome</keyword>
<gene>
    <name evidence="2" type="ORF">CDL15_Pgr026635</name>
    <name evidence="3" type="ORF">CRG98_002403</name>
</gene>
<evidence type="ECO:0000313" key="4">
    <source>
        <dbReference type="Proteomes" id="UP000197138"/>
    </source>
</evidence>
<dbReference type="EMBL" id="MTKT01003950">
    <property type="protein sequence ID" value="OWM73536.1"/>
    <property type="molecule type" value="Genomic_DNA"/>
</dbReference>
<evidence type="ECO:0000313" key="3">
    <source>
        <dbReference type="EMBL" id="PKI77193.1"/>
    </source>
</evidence>
<reference evidence="2" key="2">
    <citation type="submission" date="2017-06" db="EMBL/GenBank/DDBJ databases">
        <title>The pomegranate genome and the genomics of punicalagin biosynthesis.</title>
        <authorList>
            <person name="Xu C."/>
        </authorList>
    </citation>
    <scope>NUCLEOTIDE SEQUENCE [LARGE SCALE GENOMIC DNA]</scope>
    <source>
        <tissue evidence="2">Fresh leaf</tissue>
    </source>
</reference>
<reference evidence="4" key="1">
    <citation type="journal article" date="2017" name="Plant J.">
        <title>The pomegranate (Punica granatum L.) genome and the genomics of punicalagin biosynthesis.</title>
        <authorList>
            <person name="Qin G."/>
            <person name="Xu C."/>
            <person name="Ming R."/>
            <person name="Tang H."/>
            <person name="Guyot R."/>
            <person name="Kramer E.M."/>
            <person name="Hu Y."/>
            <person name="Yi X."/>
            <person name="Qi Y."/>
            <person name="Xu X."/>
            <person name="Gao Z."/>
            <person name="Pan H."/>
            <person name="Jian J."/>
            <person name="Tian Y."/>
            <person name="Yue Z."/>
            <person name="Xu Y."/>
        </authorList>
    </citation>
    <scope>NUCLEOTIDE SEQUENCE [LARGE SCALE GENOMIC DNA]</scope>
    <source>
        <strain evidence="4">cv. Dabenzi</strain>
    </source>
</reference>
<reference evidence="3 5" key="3">
    <citation type="submission" date="2017-11" db="EMBL/GenBank/DDBJ databases">
        <title>De-novo sequencing of pomegranate (Punica granatum L.) genome.</title>
        <authorList>
            <person name="Akparov Z."/>
            <person name="Amiraslanov A."/>
            <person name="Hajiyeva S."/>
            <person name="Abbasov M."/>
            <person name="Kaur K."/>
            <person name="Hamwieh A."/>
            <person name="Solovyev V."/>
            <person name="Salamov A."/>
            <person name="Braich B."/>
            <person name="Kosarev P."/>
            <person name="Mahmoud A."/>
            <person name="Hajiyev E."/>
            <person name="Babayeva S."/>
            <person name="Izzatullayeva V."/>
            <person name="Mammadov A."/>
            <person name="Mammadov A."/>
            <person name="Sharifova S."/>
            <person name="Ojaghi J."/>
            <person name="Eynullazada K."/>
            <person name="Bayramov B."/>
            <person name="Abdulazimova A."/>
            <person name="Shahmuradov I."/>
        </authorList>
    </citation>
    <scope>NUCLEOTIDE SEQUENCE [LARGE SCALE GENOMIC DNA]</scope>
    <source>
        <strain evidence="3">AG2017</strain>
        <strain evidence="5">cv. AG2017</strain>
        <tissue evidence="3">Leaf</tissue>
    </source>
</reference>
<feature type="compositionally biased region" description="Basic residues" evidence="1">
    <location>
        <begin position="76"/>
        <end position="86"/>
    </location>
</feature>
<dbReference type="AlphaFoldDB" id="A0A218WLM9"/>